<comment type="similarity">
    <text evidence="1 5 6">Belongs to the peptidase S8 family.</text>
</comment>
<keyword evidence="4 5" id="KW-0720">Serine protease</keyword>
<dbReference type="Gene3D" id="3.30.70.80">
    <property type="entry name" value="Peptidase S8 propeptide/proteinase inhibitor I9"/>
    <property type="match status" value="1"/>
</dbReference>
<dbReference type="CDD" id="cd04077">
    <property type="entry name" value="Peptidases_S8_PCSK9_ProteinaseK_like"/>
    <property type="match status" value="1"/>
</dbReference>
<evidence type="ECO:0000256" key="5">
    <source>
        <dbReference type="PROSITE-ProRule" id="PRU01240"/>
    </source>
</evidence>
<dbReference type="PROSITE" id="PS00137">
    <property type="entry name" value="SUBTILASE_HIS"/>
    <property type="match status" value="1"/>
</dbReference>
<feature type="domain" description="Inhibitor I9" evidence="8">
    <location>
        <begin position="33"/>
        <end position="118"/>
    </location>
</feature>
<dbReference type="InterPro" id="IPR037045">
    <property type="entry name" value="S8pro/Inhibitor_I9_sf"/>
</dbReference>
<protein>
    <submittedName>
        <fullName evidence="9">10645_t:CDS:1</fullName>
    </submittedName>
</protein>
<dbReference type="InterPro" id="IPR036852">
    <property type="entry name" value="Peptidase_S8/S53_dom_sf"/>
</dbReference>
<dbReference type="PROSITE" id="PS00138">
    <property type="entry name" value="SUBTILASE_SER"/>
    <property type="match status" value="1"/>
</dbReference>
<dbReference type="GO" id="GO:0004252">
    <property type="term" value="F:serine-type endopeptidase activity"/>
    <property type="evidence" value="ECO:0007669"/>
    <property type="project" value="UniProtKB-UniRule"/>
</dbReference>
<dbReference type="Pfam" id="PF05922">
    <property type="entry name" value="Inhibitor_I9"/>
    <property type="match status" value="1"/>
</dbReference>
<dbReference type="Gene3D" id="3.40.50.200">
    <property type="entry name" value="Peptidase S8/S53 domain"/>
    <property type="match status" value="1"/>
</dbReference>
<dbReference type="Pfam" id="PF00082">
    <property type="entry name" value="Peptidase_S8"/>
    <property type="match status" value="1"/>
</dbReference>
<dbReference type="GO" id="GO:0005615">
    <property type="term" value="C:extracellular space"/>
    <property type="evidence" value="ECO:0007669"/>
    <property type="project" value="TreeGrafter"/>
</dbReference>
<dbReference type="InterPro" id="IPR050131">
    <property type="entry name" value="Peptidase_S8_subtilisin-like"/>
</dbReference>
<comment type="caution">
    <text evidence="9">The sequence shown here is derived from an EMBL/GenBank/DDBJ whole genome shotgun (WGS) entry which is preliminary data.</text>
</comment>
<name>A0A9N9D5H0_9GLOM</name>
<dbReference type="InterPro" id="IPR015500">
    <property type="entry name" value="Peptidase_S8_subtilisin-rel"/>
</dbReference>
<evidence type="ECO:0000313" key="10">
    <source>
        <dbReference type="Proteomes" id="UP000789572"/>
    </source>
</evidence>
<dbReference type="OrthoDB" id="206201at2759"/>
<evidence type="ECO:0000256" key="4">
    <source>
        <dbReference type="ARBA" id="ARBA00022825"/>
    </source>
</evidence>
<dbReference type="PROSITE" id="PS51892">
    <property type="entry name" value="SUBTILASE"/>
    <property type="match status" value="1"/>
</dbReference>
<reference evidence="9" key="1">
    <citation type="submission" date="2021-06" db="EMBL/GenBank/DDBJ databases">
        <authorList>
            <person name="Kallberg Y."/>
            <person name="Tangrot J."/>
            <person name="Rosling A."/>
        </authorList>
    </citation>
    <scope>NUCLEOTIDE SEQUENCE</scope>
    <source>
        <strain evidence="9">IA702</strain>
    </source>
</reference>
<dbReference type="Proteomes" id="UP000789572">
    <property type="component" value="Unassembled WGS sequence"/>
</dbReference>
<keyword evidence="2 5" id="KW-0645">Protease</keyword>
<evidence type="ECO:0000256" key="1">
    <source>
        <dbReference type="ARBA" id="ARBA00011073"/>
    </source>
</evidence>
<gene>
    <name evidence="9" type="ORF">POCULU_LOCUS8702</name>
</gene>
<evidence type="ECO:0000256" key="6">
    <source>
        <dbReference type="RuleBase" id="RU003355"/>
    </source>
</evidence>
<dbReference type="InterPro" id="IPR023828">
    <property type="entry name" value="Peptidase_S8_Ser-AS"/>
</dbReference>
<dbReference type="InterPro" id="IPR010259">
    <property type="entry name" value="S8pro/Inhibitor_I9"/>
</dbReference>
<feature type="non-terminal residue" evidence="9">
    <location>
        <position position="413"/>
    </location>
</feature>
<evidence type="ECO:0000256" key="3">
    <source>
        <dbReference type="ARBA" id="ARBA00022801"/>
    </source>
</evidence>
<sequence length="413" mass="44595">AVTIAQIYPKDKDDDTPLAPLISSQDAEIIPDKYIVVFKTDITADQISCHHNRVNTALFEERKKYKRGFMTELISGIEHVYNLDGFQGYSGTFSKDVLNHIRQSDDIAYVEKDHKVYADVIQYDAPWGLARVSHRDRLQWDTYNRYLYDQTAGEGITAYVIDTGIYINNTDFDGRARWGVTIPWGEPNIDNVGHGTHVAGTIAGTRFGVAKNARLVAVKVLGQDGGTVSDVIKGIEWTVRDHRRSVNEARRAGRQYKGSVANMSLGGAKSYALDRAANAAVDNGVVLVVAAGNSNADACTQSPSGAAKAISVAASTIRDERAGFSNYGRCVALFGPGQDILSTWIGYPTATKSISGTSMASPHVAGLAAYLLSLSPSPLSPTALRNKLIALATRNALVDVKGSPNLLAYNGII</sequence>
<dbReference type="AlphaFoldDB" id="A0A9N9D5H0"/>
<feature type="domain" description="Peptidase S8/S53" evidence="7">
    <location>
        <begin position="153"/>
        <end position="395"/>
    </location>
</feature>
<keyword evidence="10" id="KW-1185">Reference proteome</keyword>
<dbReference type="EMBL" id="CAJVPJ010002683">
    <property type="protein sequence ID" value="CAG8627065.1"/>
    <property type="molecule type" value="Genomic_DNA"/>
</dbReference>
<dbReference type="PANTHER" id="PTHR43806">
    <property type="entry name" value="PEPTIDASE S8"/>
    <property type="match status" value="1"/>
</dbReference>
<dbReference type="GO" id="GO:0006508">
    <property type="term" value="P:proteolysis"/>
    <property type="evidence" value="ECO:0007669"/>
    <property type="project" value="UniProtKB-KW"/>
</dbReference>
<dbReference type="PRINTS" id="PR00723">
    <property type="entry name" value="SUBTILISIN"/>
</dbReference>
<dbReference type="InterPro" id="IPR000209">
    <property type="entry name" value="Peptidase_S8/S53_dom"/>
</dbReference>
<accession>A0A9N9D5H0</accession>
<evidence type="ECO:0000313" key="9">
    <source>
        <dbReference type="EMBL" id="CAG8627065.1"/>
    </source>
</evidence>
<feature type="active site" description="Charge relay system" evidence="5">
    <location>
        <position position="358"/>
    </location>
</feature>
<evidence type="ECO:0000259" key="7">
    <source>
        <dbReference type="Pfam" id="PF00082"/>
    </source>
</evidence>
<dbReference type="InterPro" id="IPR034193">
    <property type="entry name" value="PCSK9_ProteinaseK-like"/>
</dbReference>
<dbReference type="PROSITE" id="PS00136">
    <property type="entry name" value="SUBTILASE_ASP"/>
    <property type="match status" value="1"/>
</dbReference>
<keyword evidence="3 5" id="KW-0378">Hydrolase</keyword>
<dbReference type="InterPro" id="IPR023827">
    <property type="entry name" value="Peptidase_S8_Asp-AS"/>
</dbReference>
<dbReference type="SUPFAM" id="SSF52743">
    <property type="entry name" value="Subtilisin-like"/>
    <property type="match status" value="1"/>
</dbReference>
<feature type="active site" description="Charge relay system" evidence="5">
    <location>
        <position position="194"/>
    </location>
</feature>
<organism evidence="9 10">
    <name type="scientific">Paraglomus occultum</name>
    <dbReference type="NCBI Taxonomy" id="144539"/>
    <lineage>
        <taxon>Eukaryota</taxon>
        <taxon>Fungi</taxon>
        <taxon>Fungi incertae sedis</taxon>
        <taxon>Mucoromycota</taxon>
        <taxon>Glomeromycotina</taxon>
        <taxon>Glomeromycetes</taxon>
        <taxon>Paraglomerales</taxon>
        <taxon>Paraglomeraceae</taxon>
        <taxon>Paraglomus</taxon>
    </lineage>
</organism>
<dbReference type="FunFam" id="3.40.50.200:FF:000007">
    <property type="entry name" value="Subtilisin-like serine protease"/>
    <property type="match status" value="1"/>
</dbReference>
<evidence type="ECO:0000256" key="2">
    <source>
        <dbReference type="ARBA" id="ARBA00022670"/>
    </source>
</evidence>
<dbReference type="InterPro" id="IPR022398">
    <property type="entry name" value="Peptidase_S8_His-AS"/>
</dbReference>
<dbReference type="PANTHER" id="PTHR43806:SF11">
    <property type="entry name" value="CEREVISIN-RELATED"/>
    <property type="match status" value="1"/>
</dbReference>
<evidence type="ECO:0000259" key="8">
    <source>
        <dbReference type="Pfam" id="PF05922"/>
    </source>
</evidence>
<feature type="active site" description="Charge relay system" evidence="5">
    <location>
        <position position="162"/>
    </location>
</feature>
<proteinExistence type="inferred from homology"/>